<sequence length="37" mass="3971">MILLATANGEKGNPAAVSAFADLHIVVRYTPLYALRL</sequence>
<evidence type="ECO:0000313" key="1">
    <source>
        <dbReference type="EMBL" id="AWT57619.1"/>
    </source>
</evidence>
<dbReference type="EMBL" id="CP027541">
    <property type="protein sequence ID" value="AWT57619.1"/>
    <property type="molecule type" value="Genomic_DNA"/>
</dbReference>
<name>A0A2U9Q0M6_MYCSE</name>
<protein>
    <submittedName>
        <fullName evidence="1">Uncharacterized protein</fullName>
    </submittedName>
</protein>
<organism evidence="1 2">
    <name type="scientific">Mycolicibacterium smegmatis (strain MKD8)</name>
    <name type="common">Mycobacterium smegmatis</name>
    <dbReference type="NCBI Taxonomy" id="1214915"/>
    <lineage>
        <taxon>Bacteria</taxon>
        <taxon>Bacillati</taxon>
        <taxon>Actinomycetota</taxon>
        <taxon>Actinomycetes</taxon>
        <taxon>Mycobacteriales</taxon>
        <taxon>Mycobacteriaceae</taxon>
        <taxon>Mycolicibacterium</taxon>
    </lineage>
</organism>
<gene>
    <name evidence="1" type="ORF">D806_066870</name>
</gene>
<proteinExistence type="predicted"/>
<dbReference type="Proteomes" id="UP000011200">
    <property type="component" value="Chromosome"/>
</dbReference>
<evidence type="ECO:0000313" key="2">
    <source>
        <dbReference type="Proteomes" id="UP000011200"/>
    </source>
</evidence>
<accession>A0A2U9Q0M6</accession>
<dbReference type="AlphaFoldDB" id="A0A2U9Q0M6"/>
<reference evidence="2" key="2">
    <citation type="submission" date="2018-03" db="EMBL/GenBank/DDBJ databases">
        <authorList>
            <person name="Derbyshire K."/>
            <person name="Gray T.A."/>
            <person name="Champion M."/>
        </authorList>
    </citation>
    <scope>NUCLEOTIDE SEQUENCE [LARGE SCALE GENOMIC DNA]</scope>
    <source>
        <strain evidence="2">MKD8</strain>
    </source>
</reference>
<reference evidence="1 2" key="1">
    <citation type="journal article" date="2013" name="Genome Announc.">
        <title>Draft genome sequence of MKD8, a conjugal recipient Mycobacterium smegmatis strain.</title>
        <authorList>
            <person name="Gray T.A."/>
            <person name="Palumbo M.J."/>
            <person name="Derbyshire K.M."/>
        </authorList>
    </citation>
    <scope>NUCLEOTIDE SEQUENCE [LARGE SCALE GENOMIC DNA]</scope>
    <source>
        <strain evidence="1 2">MKD8</strain>
    </source>
</reference>